<dbReference type="InterPro" id="IPR006175">
    <property type="entry name" value="YjgF/YER057c/UK114"/>
</dbReference>
<evidence type="ECO:0000256" key="1">
    <source>
        <dbReference type="SAM" id="MobiDB-lite"/>
    </source>
</evidence>
<dbReference type="EMBL" id="JAGGKP010000003">
    <property type="protein sequence ID" value="MBP1936878.1"/>
    <property type="molecule type" value="Genomic_DNA"/>
</dbReference>
<feature type="non-terminal residue" evidence="2">
    <location>
        <position position="35"/>
    </location>
</feature>
<gene>
    <name evidence="2" type="ORF">J2Z20_001760</name>
</gene>
<sequence length="35" mass="3426">MSKQAISTSAAPGALGPYSQGISIGNLVYTSGQLG</sequence>
<protein>
    <submittedName>
        <fullName evidence="2">Enamine deaminase RidA (YjgF/YER057c/UK114 family)</fullName>
    </submittedName>
</protein>
<dbReference type="InterPro" id="IPR035959">
    <property type="entry name" value="RutC-like_sf"/>
</dbReference>
<feature type="compositionally biased region" description="Polar residues" evidence="1">
    <location>
        <begin position="1"/>
        <end position="10"/>
    </location>
</feature>
<dbReference type="Pfam" id="PF01042">
    <property type="entry name" value="Ribonuc_L-PSP"/>
    <property type="match status" value="1"/>
</dbReference>
<dbReference type="CDD" id="cd00448">
    <property type="entry name" value="YjgF_YER057c_UK114_family"/>
    <property type="match status" value="1"/>
</dbReference>
<dbReference type="Proteomes" id="UP001519273">
    <property type="component" value="Unassembled WGS sequence"/>
</dbReference>
<evidence type="ECO:0000313" key="2">
    <source>
        <dbReference type="EMBL" id="MBP1936878.1"/>
    </source>
</evidence>
<comment type="caution">
    <text evidence="2">The sequence shown here is derived from an EMBL/GenBank/DDBJ whole genome shotgun (WGS) entry which is preliminary data.</text>
</comment>
<dbReference type="Gene3D" id="3.30.1330.40">
    <property type="entry name" value="RutC-like"/>
    <property type="match status" value="1"/>
</dbReference>
<proteinExistence type="predicted"/>
<name>A0ABS4H2Z5_9BACL</name>
<evidence type="ECO:0000313" key="3">
    <source>
        <dbReference type="Proteomes" id="UP001519273"/>
    </source>
</evidence>
<organism evidence="2 3">
    <name type="scientific">Paenibacillus sediminis</name>
    <dbReference type="NCBI Taxonomy" id="664909"/>
    <lineage>
        <taxon>Bacteria</taxon>
        <taxon>Bacillati</taxon>
        <taxon>Bacillota</taxon>
        <taxon>Bacilli</taxon>
        <taxon>Bacillales</taxon>
        <taxon>Paenibacillaceae</taxon>
        <taxon>Paenibacillus</taxon>
    </lineage>
</organism>
<dbReference type="SUPFAM" id="SSF55298">
    <property type="entry name" value="YjgF-like"/>
    <property type="match status" value="1"/>
</dbReference>
<feature type="region of interest" description="Disordered" evidence="1">
    <location>
        <begin position="1"/>
        <end position="22"/>
    </location>
</feature>
<keyword evidence="3" id="KW-1185">Reference proteome</keyword>
<reference evidence="2 3" key="1">
    <citation type="submission" date="2021-03" db="EMBL/GenBank/DDBJ databases">
        <title>Genomic Encyclopedia of Type Strains, Phase IV (KMG-IV): sequencing the most valuable type-strain genomes for metagenomic binning, comparative biology and taxonomic classification.</title>
        <authorList>
            <person name="Goeker M."/>
        </authorList>
    </citation>
    <scope>NUCLEOTIDE SEQUENCE [LARGE SCALE GENOMIC DNA]</scope>
    <source>
        <strain evidence="2 3">DSM 23491</strain>
    </source>
</reference>
<accession>A0ABS4H2Z5</accession>
<dbReference type="RefSeq" id="WP_245252176.1">
    <property type="nucleotide sequence ID" value="NZ_JAGGKP010000003.1"/>
</dbReference>